<dbReference type="Gene3D" id="3.20.20.80">
    <property type="entry name" value="Glycosidases"/>
    <property type="match status" value="1"/>
</dbReference>
<dbReference type="InterPro" id="IPR014756">
    <property type="entry name" value="Ig_E-set"/>
</dbReference>
<proteinExistence type="inferred from homology"/>
<dbReference type="InterPro" id="IPR013783">
    <property type="entry name" value="Ig-like_fold"/>
</dbReference>
<comment type="caution">
    <text evidence="3">The sequence shown here is derived from an EMBL/GenBank/DDBJ whole genome shotgun (WGS) entry which is preliminary data.</text>
</comment>
<dbReference type="SUPFAM" id="SSF81296">
    <property type="entry name" value="E set domains"/>
    <property type="match status" value="1"/>
</dbReference>
<keyword evidence="4" id="KW-1185">Reference proteome</keyword>
<evidence type="ECO:0000313" key="3">
    <source>
        <dbReference type="EMBL" id="TBT96445.1"/>
    </source>
</evidence>
<reference evidence="3 4" key="1">
    <citation type="submission" date="2019-01" db="EMBL/GenBank/DDBJ databases">
        <title>Lactibacter flavus gen. nov., sp. nov., a novel bacterium of the family Propionibacteriaceae isolated from raw milk and dairy products.</title>
        <authorList>
            <person name="Huptas C."/>
            <person name="Wenning M."/>
            <person name="Breitenwieser F."/>
            <person name="Doll E."/>
            <person name="Von Neubeck M."/>
            <person name="Busse H.-J."/>
            <person name="Scherer S."/>
        </authorList>
    </citation>
    <scope>NUCLEOTIDE SEQUENCE [LARGE SCALE GENOMIC DNA]</scope>
    <source>
        <strain evidence="3 4">DSM 22130</strain>
    </source>
</reference>
<dbReference type="EMBL" id="SDMR01000001">
    <property type="protein sequence ID" value="TBT96445.1"/>
    <property type="molecule type" value="Genomic_DNA"/>
</dbReference>
<name>A0A4Q9KQ13_PROTD</name>
<gene>
    <name evidence="3" type="ORF">ET996_00880</name>
</gene>
<dbReference type="Proteomes" id="UP000291933">
    <property type="component" value="Unassembled WGS sequence"/>
</dbReference>
<protein>
    <submittedName>
        <fullName evidence="3">Glycogen-debranching protein</fullName>
    </submittedName>
</protein>
<dbReference type="Gene3D" id="2.60.40.10">
    <property type="entry name" value="Immunoglobulins"/>
    <property type="match status" value="1"/>
</dbReference>
<dbReference type="InterPro" id="IPR004193">
    <property type="entry name" value="Glyco_hydro_13_N"/>
</dbReference>
<dbReference type="Pfam" id="PF02922">
    <property type="entry name" value="CBM_48"/>
    <property type="match status" value="1"/>
</dbReference>
<dbReference type="InterPro" id="IPR017853">
    <property type="entry name" value="GH"/>
</dbReference>
<evidence type="ECO:0000313" key="4">
    <source>
        <dbReference type="Proteomes" id="UP000291933"/>
    </source>
</evidence>
<dbReference type="GO" id="GO:0004553">
    <property type="term" value="F:hydrolase activity, hydrolyzing O-glycosyl compounds"/>
    <property type="evidence" value="ECO:0007669"/>
    <property type="project" value="InterPro"/>
</dbReference>
<evidence type="ECO:0000259" key="2">
    <source>
        <dbReference type="SMART" id="SM00642"/>
    </source>
</evidence>
<feature type="domain" description="Glycosyl hydrolase family 13 catalytic" evidence="2">
    <location>
        <begin position="206"/>
        <end position="608"/>
    </location>
</feature>
<dbReference type="InterPro" id="IPR044505">
    <property type="entry name" value="GlgX_Isoamylase_N_E_set"/>
</dbReference>
<dbReference type="Gene3D" id="2.60.40.1180">
    <property type="entry name" value="Golgi alpha-mannosidase II"/>
    <property type="match status" value="1"/>
</dbReference>
<dbReference type="AlphaFoldDB" id="A0A4Q9KQ13"/>
<dbReference type="GO" id="GO:0005975">
    <property type="term" value="P:carbohydrate metabolic process"/>
    <property type="evidence" value="ECO:0007669"/>
    <property type="project" value="InterPro"/>
</dbReference>
<dbReference type="Pfam" id="PF00128">
    <property type="entry name" value="Alpha-amylase"/>
    <property type="match status" value="1"/>
</dbReference>
<dbReference type="OrthoDB" id="3236218at2"/>
<dbReference type="SUPFAM" id="SSF51011">
    <property type="entry name" value="Glycosyl hydrolase domain"/>
    <property type="match status" value="1"/>
</dbReference>
<dbReference type="InterPro" id="IPR013780">
    <property type="entry name" value="Glyco_hydro_b"/>
</dbReference>
<comment type="similarity">
    <text evidence="1">Belongs to the glycosyl hydrolase 13 family.</text>
</comment>
<dbReference type="SMART" id="SM00642">
    <property type="entry name" value="Aamy"/>
    <property type="match status" value="1"/>
</dbReference>
<sequence length="765" mass="83044">MGAAYDATTGITTFAVHAPAATRVMLELYRTATGSDASAEYDLVRGRDGVWCTGVAGVGHGTLYAFRCWGPNWPSDPAWKRGGSPAGFRSDLDSEGNRFNPNKVLFDPYARELTHTPLSSAVTKAGASARIFATGPMPYAGRPSRDVDTGRVAPKGIVVIDETSTGGRSAPPGYSPSIYEAHVKNLTMHPSASSLRSLLGATPGFEGVVDVPAELRGTYAGASYLAPYLRALGVTAIELMPVHETDTDCEGASAGTTNHWGYQTIGFFAPNRDYASDKTAGGPTREFKQMVRAFHDAGIEVIADVVYNHTGEGGHWYDDLNTTGFTTLGGFGTAEYYVMTPDHHLVDGATGTSNQLNFSSWASRQLVLDSLSYWHDVMGVDGFRFDLAPVLGRRPNLAPRDDWGRQRRFFSDHPLLTSVRNLAVMEGFEIIAEPWDLWGNEVGNFPTGWLEWNGTFRDAVRRFCRGDGNTGEFAYELNGQFGGSGRAPQPRSINFVDAHDGFTMMDLVSFNRKHNHQPAPFGPSDGGSDDNLSWDSGSDHRLRRARWRNNWLLVFLARGIPMVVSGDEYGRTQNGNNNPWALNTLAMWNNWAQAASEAPTRVPVDPARGPAGPSYYDVVGTTDGVGVNPLLTFARFVAHLRRENAVLHQAPWGGVLGSNEAAYRVFRPDLKGAPAEGDRALAVQIDRHHSGGPAYLLLVNMWIDPVQFSVPSLFGTGARWARVVDTAPWAEAEGNCWDADVAATVGADGYSVQPWSCVLLQVTGT</sequence>
<accession>A0A4Q9KQ13</accession>
<dbReference type="InterPro" id="IPR006047">
    <property type="entry name" value="GH13_cat_dom"/>
</dbReference>
<evidence type="ECO:0000256" key="1">
    <source>
        <dbReference type="ARBA" id="ARBA00008061"/>
    </source>
</evidence>
<dbReference type="PANTHER" id="PTHR43002">
    <property type="entry name" value="GLYCOGEN DEBRANCHING ENZYME"/>
    <property type="match status" value="1"/>
</dbReference>
<organism evidence="3 4">
    <name type="scientific">Propioniciclava tarda</name>
    <dbReference type="NCBI Taxonomy" id="433330"/>
    <lineage>
        <taxon>Bacteria</taxon>
        <taxon>Bacillati</taxon>
        <taxon>Actinomycetota</taxon>
        <taxon>Actinomycetes</taxon>
        <taxon>Propionibacteriales</taxon>
        <taxon>Propionibacteriaceae</taxon>
        <taxon>Propioniciclava</taxon>
    </lineage>
</organism>
<dbReference type="CDD" id="cd02856">
    <property type="entry name" value="E_set_GDE_Isoamylase_N"/>
    <property type="match status" value="1"/>
</dbReference>
<dbReference type="SUPFAM" id="SSF51445">
    <property type="entry name" value="(Trans)glycosidases"/>
    <property type="match status" value="1"/>
</dbReference>